<evidence type="ECO:0000256" key="5">
    <source>
        <dbReference type="ARBA" id="ARBA00023136"/>
    </source>
</evidence>
<keyword evidence="4 7" id="KW-1133">Transmembrane helix</keyword>
<dbReference type="Proteomes" id="UP001519064">
    <property type="component" value="Unassembled WGS sequence"/>
</dbReference>
<feature type="compositionally biased region" description="Gly residues" evidence="6">
    <location>
        <begin position="172"/>
        <end position="183"/>
    </location>
</feature>
<feature type="compositionally biased region" description="Low complexity" evidence="6">
    <location>
        <begin position="157"/>
        <end position="171"/>
    </location>
</feature>
<proteinExistence type="predicted"/>
<keyword evidence="11" id="KW-1185">Reference proteome</keyword>
<evidence type="ECO:0000256" key="2">
    <source>
        <dbReference type="ARBA" id="ARBA00022475"/>
    </source>
</evidence>
<accession>A0ABS3XCE0</accession>
<feature type="compositionally biased region" description="Pro residues" evidence="6">
    <location>
        <begin position="206"/>
        <end position="220"/>
    </location>
</feature>
<keyword evidence="2" id="KW-1003">Cell membrane</keyword>
<feature type="transmembrane region" description="Helical" evidence="7">
    <location>
        <begin position="523"/>
        <end position="545"/>
    </location>
</feature>
<evidence type="ECO:0000256" key="7">
    <source>
        <dbReference type="SAM" id="Phobius"/>
    </source>
</evidence>
<evidence type="ECO:0000313" key="11">
    <source>
        <dbReference type="Proteomes" id="UP001519064"/>
    </source>
</evidence>
<evidence type="ECO:0000256" key="6">
    <source>
        <dbReference type="SAM" id="MobiDB-lite"/>
    </source>
</evidence>
<feature type="compositionally biased region" description="Gly residues" evidence="6">
    <location>
        <begin position="274"/>
        <end position="291"/>
    </location>
</feature>
<comment type="caution">
    <text evidence="10">The sequence shown here is derived from an EMBL/GenBank/DDBJ whole genome shotgun (WGS) entry which is preliminary data.</text>
</comment>
<dbReference type="EMBL" id="JADKMA010000068">
    <property type="protein sequence ID" value="MBO8193040.1"/>
    <property type="molecule type" value="Genomic_DNA"/>
</dbReference>
<gene>
    <name evidence="10" type="ORF">ITI46_15395</name>
</gene>
<keyword evidence="5 7" id="KW-0472">Membrane</keyword>
<feature type="domain" description="DUF2510" evidence="9">
    <location>
        <begin position="13"/>
        <end position="43"/>
    </location>
</feature>
<name>A0ABS3XCE0_9ACTN</name>
<feature type="compositionally biased region" description="Low complexity" evidence="6">
    <location>
        <begin position="356"/>
        <end position="377"/>
    </location>
</feature>
<feature type="compositionally biased region" description="Basic and acidic residues" evidence="6">
    <location>
        <begin position="184"/>
        <end position="204"/>
    </location>
</feature>
<feature type="domain" description="RDD" evidence="8">
    <location>
        <begin position="517"/>
        <end position="667"/>
    </location>
</feature>
<feature type="compositionally biased region" description="Low complexity" evidence="6">
    <location>
        <begin position="388"/>
        <end position="456"/>
    </location>
</feature>
<feature type="compositionally biased region" description="Polar residues" evidence="6">
    <location>
        <begin position="98"/>
        <end position="112"/>
    </location>
</feature>
<evidence type="ECO:0000256" key="1">
    <source>
        <dbReference type="ARBA" id="ARBA00004651"/>
    </source>
</evidence>
<feature type="compositionally biased region" description="Low complexity" evidence="6">
    <location>
        <begin position="119"/>
        <end position="128"/>
    </location>
</feature>
<evidence type="ECO:0000256" key="4">
    <source>
        <dbReference type="ARBA" id="ARBA00022989"/>
    </source>
</evidence>
<evidence type="ECO:0000259" key="9">
    <source>
        <dbReference type="Pfam" id="PF10708"/>
    </source>
</evidence>
<feature type="compositionally biased region" description="Low complexity" evidence="6">
    <location>
        <begin position="292"/>
        <end position="328"/>
    </location>
</feature>
<evidence type="ECO:0000256" key="3">
    <source>
        <dbReference type="ARBA" id="ARBA00022692"/>
    </source>
</evidence>
<organism evidence="10 11">
    <name type="scientific">Streptomyces oryzae</name>
    <dbReference type="NCBI Taxonomy" id="1434886"/>
    <lineage>
        <taxon>Bacteria</taxon>
        <taxon>Bacillati</taxon>
        <taxon>Actinomycetota</taxon>
        <taxon>Actinomycetes</taxon>
        <taxon>Kitasatosporales</taxon>
        <taxon>Streptomycetaceae</taxon>
        <taxon>Streptomyces</taxon>
    </lineage>
</organism>
<dbReference type="InterPro" id="IPR018929">
    <property type="entry name" value="DUF2510"/>
</dbReference>
<feature type="transmembrane region" description="Helical" evidence="7">
    <location>
        <begin position="576"/>
        <end position="596"/>
    </location>
</feature>
<reference evidence="10 11" key="1">
    <citation type="submission" date="2020-11" db="EMBL/GenBank/DDBJ databases">
        <title>Streptomyces spirodelae sp. nov., isolated from duckweed.</title>
        <authorList>
            <person name="Saimee Y."/>
            <person name="Duangmal K."/>
        </authorList>
    </citation>
    <scope>NUCLEOTIDE SEQUENCE [LARGE SCALE GENOMIC DNA]</scope>
    <source>
        <strain evidence="10 11">S16-07</strain>
    </source>
</reference>
<protein>
    <submittedName>
        <fullName evidence="10">RDD family protein</fullName>
    </submittedName>
</protein>
<feature type="region of interest" description="Disordered" evidence="6">
    <location>
        <begin position="1"/>
        <end position="515"/>
    </location>
</feature>
<evidence type="ECO:0000313" key="10">
    <source>
        <dbReference type="EMBL" id="MBO8193040.1"/>
    </source>
</evidence>
<dbReference type="Pfam" id="PF06271">
    <property type="entry name" value="RDD"/>
    <property type="match status" value="1"/>
</dbReference>
<sequence>MGPSGTHGEVPRAGYYPDPSIPGYIRYWNGSSWVPGTSRPEPREGEPMPAPPPVASSPATAPAPPATADQEGPAGPPSPRRSSSDETGPVFLDEDGDGNSTDLPARGLQSQVPGPERTAGPSWQPSGSPQGGFGPPAADPRGNWGNEGRASGRTESEPAAPAGASAPEAGPGPAGAGELPGQGGREKTVGLRRSEVLRAGDRPAHPGVPSPASPSSPSSPTPGSASGPRVPGQATGADPATAAPSAPEQRGTAGPVPPQGPGHTQAAPRVPGQATGGPGQSAAPGAGGTGSAGSTDQSPGTAPASGGAGQSPQAAGGSAAVASGPQVSRPARPASGGGAEPGQQGREDGSVGASGGTAQSPQAAGGSAGVASGPQVSRPASGGGAEPGQQGRSTASAGAAGAGQQVPGQGASGAAADQPGQAAIGAAPAALPGQRGEQGPPAGLGAAPGPGLAQGEPAPPGAQQGGGLPGAAAPSWSQPPAGLPAQPQSGGPDAVTPWRPPADDPFARAARQEARPGGLGRRFGARLVDLVLTLAVGAGAAFPFVGKAVDHINAKVEAVEQAGVTQRVWLIDGTTGSYLALVVGALLVFGLLYEVLPTARWGRTLGKKLFGLSVVNIEGYGKPAFGKSVLRWLVHGVLGLLVVGLVNAMWCLFDRPWRQCWHDKVAGTFVAKGSAGDGELRL</sequence>
<dbReference type="PANTHER" id="PTHR36115">
    <property type="entry name" value="PROLINE-RICH ANTIGEN HOMOLOG-RELATED"/>
    <property type="match status" value="1"/>
</dbReference>
<evidence type="ECO:0000259" key="8">
    <source>
        <dbReference type="Pfam" id="PF06271"/>
    </source>
</evidence>
<comment type="subcellular location">
    <subcellularLocation>
        <location evidence="1">Cell membrane</location>
        <topology evidence="1">Multi-pass membrane protein</topology>
    </subcellularLocation>
</comment>
<feature type="transmembrane region" description="Helical" evidence="7">
    <location>
        <begin position="632"/>
        <end position="653"/>
    </location>
</feature>
<dbReference type="InterPro" id="IPR051791">
    <property type="entry name" value="Pra-immunoreactive"/>
</dbReference>
<feature type="compositionally biased region" description="Pro residues" evidence="6">
    <location>
        <begin position="48"/>
        <end position="65"/>
    </location>
</feature>
<dbReference type="InterPro" id="IPR010432">
    <property type="entry name" value="RDD"/>
</dbReference>
<keyword evidence="3 7" id="KW-0812">Transmembrane</keyword>
<dbReference type="PANTHER" id="PTHR36115:SF4">
    <property type="entry name" value="MEMBRANE PROTEIN"/>
    <property type="match status" value="1"/>
</dbReference>
<feature type="compositionally biased region" description="Basic and acidic residues" evidence="6">
    <location>
        <begin position="501"/>
        <end position="514"/>
    </location>
</feature>
<dbReference type="Pfam" id="PF10708">
    <property type="entry name" value="DUF2510"/>
    <property type="match status" value="1"/>
</dbReference>